<feature type="transmembrane region" description="Helical" evidence="8">
    <location>
        <begin position="86"/>
        <end position="109"/>
    </location>
</feature>
<dbReference type="AlphaFoldDB" id="A0A0J9X308"/>
<dbReference type="EMBL" id="CCBN010000001">
    <property type="protein sequence ID" value="CDO51526.1"/>
    <property type="molecule type" value="Genomic_DNA"/>
</dbReference>
<keyword evidence="4 8" id="KW-0472">Membrane</keyword>
<feature type="compositionally biased region" description="Pro residues" evidence="7">
    <location>
        <begin position="484"/>
        <end position="495"/>
    </location>
</feature>
<feature type="compositionally biased region" description="Low complexity" evidence="7">
    <location>
        <begin position="513"/>
        <end position="529"/>
    </location>
</feature>
<evidence type="ECO:0000256" key="2">
    <source>
        <dbReference type="ARBA" id="ARBA00022692"/>
    </source>
</evidence>
<evidence type="ECO:0000256" key="7">
    <source>
        <dbReference type="SAM" id="MobiDB-lite"/>
    </source>
</evidence>
<feature type="transmembrane region" description="Helical" evidence="8">
    <location>
        <begin position="154"/>
        <end position="177"/>
    </location>
</feature>
<keyword evidence="10" id="KW-1185">Reference proteome</keyword>
<feature type="region of interest" description="Disordered" evidence="7">
    <location>
        <begin position="544"/>
        <end position="624"/>
    </location>
</feature>
<reference evidence="9" key="1">
    <citation type="submission" date="2014-03" db="EMBL/GenBank/DDBJ databases">
        <authorList>
            <person name="Casaregola S."/>
        </authorList>
    </citation>
    <scope>NUCLEOTIDE SEQUENCE [LARGE SCALE GENOMIC DNA]</scope>
    <source>
        <strain evidence="9">CLIB 918</strain>
    </source>
</reference>
<gene>
    <name evidence="9" type="ORF">BN980_GECA01s07644g</name>
</gene>
<dbReference type="PANTHER" id="PTHR35779:SF1">
    <property type="entry name" value="PH-RESPONSE REGULATOR PROTEIN PALH_RIM21"/>
    <property type="match status" value="1"/>
</dbReference>
<feature type="transmembrane region" description="Helical" evidence="8">
    <location>
        <begin position="267"/>
        <end position="293"/>
    </location>
</feature>
<dbReference type="STRING" id="1173061.A0A0J9X308"/>
<evidence type="ECO:0000256" key="5">
    <source>
        <dbReference type="ARBA" id="ARBA00038109"/>
    </source>
</evidence>
<evidence type="ECO:0000256" key="1">
    <source>
        <dbReference type="ARBA" id="ARBA00004141"/>
    </source>
</evidence>
<dbReference type="Proteomes" id="UP000242525">
    <property type="component" value="Unassembled WGS sequence"/>
</dbReference>
<proteinExistence type="inferred from homology"/>
<dbReference type="OrthoDB" id="5393256at2759"/>
<feature type="transmembrane region" description="Helical" evidence="8">
    <location>
        <begin position="230"/>
        <end position="255"/>
    </location>
</feature>
<comment type="similarity">
    <text evidence="5">Belongs to the palH/RIM21 family.</text>
</comment>
<comment type="caution">
    <text evidence="9">The sequence shown here is derived from an EMBL/GenBank/DDBJ whole genome shotgun (WGS) entry which is preliminary data.</text>
</comment>
<evidence type="ECO:0000256" key="6">
    <source>
        <dbReference type="ARBA" id="ARBA00040155"/>
    </source>
</evidence>
<evidence type="ECO:0000256" key="4">
    <source>
        <dbReference type="ARBA" id="ARBA00023136"/>
    </source>
</evidence>
<protein>
    <recommendedName>
        <fullName evidence="6">pH-response regulator protein palH/RIM21</fullName>
    </recommendedName>
</protein>
<dbReference type="GO" id="GO:0005886">
    <property type="term" value="C:plasma membrane"/>
    <property type="evidence" value="ECO:0007669"/>
    <property type="project" value="TreeGrafter"/>
</dbReference>
<feature type="transmembrane region" description="Helical" evidence="8">
    <location>
        <begin position="198"/>
        <end position="218"/>
    </location>
</feature>
<feature type="region of interest" description="Disordered" evidence="7">
    <location>
        <begin position="347"/>
        <end position="385"/>
    </location>
</feature>
<evidence type="ECO:0000313" key="9">
    <source>
        <dbReference type="EMBL" id="CDO51526.1"/>
    </source>
</evidence>
<comment type="subcellular location">
    <subcellularLocation>
        <location evidence="1">Membrane</location>
        <topology evidence="1">Multi-pass membrane protein</topology>
    </subcellularLocation>
</comment>
<feature type="transmembrane region" description="Helical" evidence="8">
    <location>
        <begin position="116"/>
        <end position="134"/>
    </location>
</feature>
<dbReference type="InterPro" id="IPR014844">
    <property type="entry name" value="PalH"/>
</dbReference>
<feature type="compositionally biased region" description="Acidic residues" evidence="7">
    <location>
        <begin position="582"/>
        <end position="593"/>
    </location>
</feature>
<accession>A0A0J9X308</accession>
<keyword evidence="2 8" id="KW-0812">Transmembrane</keyword>
<evidence type="ECO:0000313" key="10">
    <source>
        <dbReference type="Proteomes" id="UP000242525"/>
    </source>
</evidence>
<feature type="compositionally biased region" description="Polar residues" evidence="7">
    <location>
        <begin position="432"/>
        <end position="451"/>
    </location>
</feature>
<dbReference type="GO" id="GO:0071467">
    <property type="term" value="P:cellular response to pH"/>
    <property type="evidence" value="ECO:0007669"/>
    <property type="project" value="TreeGrafter"/>
</dbReference>
<name>A0A0J9X308_GEOCN</name>
<keyword evidence="3 8" id="KW-1133">Transmembrane helix</keyword>
<organism evidence="9 10">
    <name type="scientific">Geotrichum candidum</name>
    <name type="common">Oospora lactis</name>
    <name type="synonym">Dipodascus geotrichum</name>
    <dbReference type="NCBI Taxonomy" id="1173061"/>
    <lineage>
        <taxon>Eukaryota</taxon>
        <taxon>Fungi</taxon>
        <taxon>Dikarya</taxon>
        <taxon>Ascomycota</taxon>
        <taxon>Saccharomycotina</taxon>
        <taxon>Dipodascomycetes</taxon>
        <taxon>Dipodascales</taxon>
        <taxon>Dipodascaceae</taxon>
        <taxon>Geotrichum</taxon>
    </lineage>
</organism>
<dbReference type="Pfam" id="PF08733">
    <property type="entry name" value="PalH"/>
    <property type="match status" value="1"/>
</dbReference>
<feature type="region of interest" description="Disordered" evidence="7">
    <location>
        <begin position="417"/>
        <end position="530"/>
    </location>
</feature>
<sequence length="624" mass="68836">MANIWRDAVPTSTVLHSSPTSECERYFVPAGTLVFYDAVEQQTITIAIESAGAYIPDCNSNSLSDEIPDALIDSTKPFQEPFYGSVIPIAYTISATTLVAWLLFILLLIAQKKRPWFQTFMTLFVATSLTVFLAKTTSVLEEQYDMGYHDAEELRHSIFGSMSFRVLEVLSVLIVWMAHLQVLLRMFERSKECLIIKWAGVVLAVIDCTFWCLTNFLVPYHTDNYLIRDIIPVLAYLFQITIQVVYAGAVLIYSIRKRKFAYHRKSLITAFISIAAVLMPLIFFILDLAEYWITGWSEFIRWVSDAAASVVVWEWIDVIEKLEREEQKNGVLGRQIYEENDIDLRNKTKTKTSTTNVDTGSGSDGDVPGEGGVSSGLDPTENTGHMISKRYNRRNFFSLFSQGVGNTWVVSRASSTASASTSYGGEIRLSTLGPSSRPTPATNNDTSSRPVTISPIHPNQHHHQLQTLPQHAPGLSPTPEGMVAPPPGESTPPVLPMVRHIHPMRRSIKRPAPGNSSTSVPSTPTGTTNRTDTMDAAIAVTMAGQSSAENTEAPVASGSRDSNNSHAPAAPSNDNDPHNDNDHDDGDDDDDEYTILHSGPVDAPPSFEPNPGFSVGDYWDDKQG</sequence>
<evidence type="ECO:0000256" key="3">
    <source>
        <dbReference type="ARBA" id="ARBA00022989"/>
    </source>
</evidence>
<evidence type="ECO:0000256" key="8">
    <source>
        <dbReference type="SAM" id="Phobius"/>
    </source>
</evidence>
<feature type="compositionally biased region" description="Basic residues" evidence="7">
    <location>
        <begin position="499"/>
        <end position="509"/>
    </location>
</feature>
<dbReference type="PANTHER" id="PTHR35779">
    <property type="entry name" value="PH-RESPONSE REGULATOR PROTEIN PALH/RIM21"/>
    <property type="match status" value="1"/>
</dbReference>